<evidence type="ECO:0000256" key="2">
    <source>
        <dbReference type="SAM" id="Phobius"/>
    </source>
</evidence>
<dbReference type="EMBL" id="PFRH01000145">
    <property type="protein sequence ID" value="PJC52092.1"/>
    <property type="molecule type" value="Genomic_DNA"/>
</dbReference>
<dbReference type="Proteomes" id="UP000231456">
    <property type="component" value="Unassembled WGS sequence"/>
</dbReference>
<keyword evidence="2" id="KW-0812">Transmembrane</keyword>
<sequence>MPPKKKKKDTMAAEKPKKSAQGGSALGGKKARAKQTPAPVEVKETPAPVAPMNNSSSTSTKKHGSGGATLFIIIILLIAVAGVYAYQKKQTDSVVSKLSTLESKLSNKIGEIEVGIDTAKQQAEEDKMNAIADATTKKYTSAKYDYSFIYPTKYKVLSLNTDIDETYKEQIVLMRDSDRELYADSLEGGPTISFQLYTNTENLPLVDWLSVNTKASNVSEETQLLDMTIDGRQAYGYTWEGLGAADAVAVSFDGYVLLGTGWYMDEANIEIRGDFQAIAQSLSL</sequence>
<keyword evidence="2" id="KW-0472">Membrane</keyword>
<accession>A0A2M8F8P3</accession>
<reference evidence="4" key="1">
    <citation type="submission" date="2017-09" db="EMBL/GenBank/DDBJ databases">
        <title>Depth-based differentiation of microbial function through sediment-hosted aquifers and enrichment of novel symbionts in the deep terrestrial subsurface.</title>
        <authorList>
            <person name="Probst A.J."/>
            <person name="Ladd B."/>
            <person name="Jarett J.K."/>
            <person name="Geller-Mcgrath D.E."/>
            <person name="Sieber C.M.K."/>
            <person name="Emerson J.B."/>
            <person name="Anantharaman K."/>
            <person name="Thomas B.C."/>
            <person name="Malmstrom R."/>
            <person name="Stieglmeier M."/>
            <person name="Klingl A."/>
            <person name="Woyke T."/>
            <person name="Ryan C.M."/>
            <person name="Banfield J.F."/>
        </authorList>
    </citation>
    <scope>NUCLEOTIDE SEQUENCE [LARGE SCALE GENOMIC DNA]</scope>
</reference>
<gene>
    <name evidence="3" type="ORF">CO030_04695</name>
</gene>
<evidence type="ECO:0000256" key="1">
    <source>
        <dbReference type="SAM" id="MobiDB-lite"/>
    </source>
</evidence>
<organism evidence="3 4">
    <name type="scientific">Candidatus Magasanikbacteria bacterium CG_4_9_14_0_2_um_filter_42_11</name>
    <dbReference type="NCBI Taxonomy" id="1974643"/>
    <lineage>
        <taxon>Bacteria</taxon>
        <taxon>Candidatus Magasanikiibacteriota</taxon>
    </lineage>
</organism>
<feature type="transmembrane region" description="Helical" evidence="2">
    <location>
        <begin position="67"/>
        <end position="86"/>
    </location>
</feature>
<feature type="region of interest" description="Disordered" evidence="1">
    <location>
        <begin position="1"/>
        <end position="64"/>
    </location>
</feature>
<protein>
    <submittedName>
        <fullName evidence="3">Uncharacterized protein</fullName>
    </submittedName>
</protein>
<proteinExistence type="predicted"/>
<comment type="caution">
    <text evidence="3">The sequence shown here is derived from an EMBL/GenBank/DDBJ whole genome shotgun (WGS) entry which is preliminary data.</text>
</comment>
<name>A0A2M8F8P3_9BACT</name>
<dbReference type="AlphaFoldDB" id="A0A2M8F8P3"/>
<evidence type="ECO:0000313" key="3">
    <source>
        <dbReference type="EMBL" id="PJC52092.1"/>
    </source>
</evidence>
<keyword evidence="2" id="KW-1133">Transmembrane helix</keyword>
<evidence type="ECO:0000313" key="4">
    <source>
        <dbReference type="Proteomes" id="UP000231456"/>
    </source>
</evidence>